<proteinExistence type="inferred from homology"/>
<keyword evidence="12" id="KW-1278">Translocase</keyword>
<evidence type="ECO:0000256" key="7">
    <source>
        <dbReference type="ARBA" id="ARBA00022475"/>
    </source>
</evidence>
<dbReference type="InterPro" id="IPR000883">
    <property type="entry name" value="Cyt_C_Oxase_1"/>
</dbReference>
<evidence type="ECO:0000256" key="11">
    <source>
        <dbReference type="ARBA" id="ARBA00022723"/>
    </source>
</evidence>
<dbReference type="InterPro" id="IPR023615">
    <property type="entry name" value="Cyt_c_Oxase_su1_BS"/>
</dbReference>
<keyword evidence="9 20" id="KW-0679">Respiratory chain</keyword>
<comment type="cofactor">
    <cofactor evidence="2">
        <name>Cu(2+)</name>
        <dbReference type="ChEBI" id="CHEBI:29036"/>
    </cofactor>
</comment>
<dbReference type="InterPro" id="IPR023616">
    <property type="entry name" value="Cyt_c_oxase-like_su1_dom"/>
</dbReference>
<keyword evidence="17 22" id="KW-0472">Membrane</keyword>
<feature type="transmembrane region" description="Helical" evidence="22">
    <location>
        <begin position="287"/>
        <end position="314"/>
    </location>
</feature>
<dbReference type="PANTHER" id="PTHR10422:SF29">
    <property type="entry name" value="CYTOCHROME C OXIDASE SUBUNIT 1 HOMOLOG, BACTEROID"/>
    <property type="match status" value="1"/>
</dbReference>
<feature type="domain" description="Cytochrome c" evidence="24">
    <location>
        <begin position="607"/>
        <end position="798"/>
    </location>
</feature>
<sequence length="832" mass="94183">MNQTTITYNDKCVRYFLWAAIIWGLVGMAAGVLASLQLNISWGAVRDSAALGPIIQFFSGGTAESEGIPYITFGRLRPVHTNAAIFAFVGNMMFAGIYYSTQRLCRCRVASDKLTWLHFWLWQLIIVAAAVTLPLGLTQGKEYAELIWPIDLLVAVTWLIFGWNFFWTLIKRNEQSLYVSLWFYIATIITITMLYVVNNLQIPTSLTHSYPIFGGVQDALVQWWYGHNAVAFFLTTPILGIMYYFLPKAANRPVYSYRLSIIHFWALVFIYIWAGPHHLLNTALPEWLQILGMLFSVILWAPSWGGMLNGLLTLRGAWSKLHTDPVIKFFAAAVTFYGMATFEGPLLSIKSVNALSHYTDWTIGHVHSGTLGWNGFMAAGMFYWLAPRLWKTELYSKSLANAHFWVGFIGILLYVASMWVAGIGQSLALNETQNGYVVKQFVQTLDEAQLMLVMRSLGGGLYLIGFFLLAYNLFMTCKRGNAIDTTVEVVVRDRKEVDRVTVGTVVKQDPFAAVLGFILALVFWVTNPGNWFALAGMVFFGVLSFIRFKRNAKTWADWHDTITANYLPFTIVTFFTAAIGGAVQIIPNTLTAKAEIIDDRLQVVYTPLELAGRDVYIAEGCYNCHSQMIRLLETDYVRYGDYSRLGESLYDHPFQWGSKRTGPDLAREGGDIVDGSKVMRSGIRDNFWHYRHFMNPRDIEVKSNMPSYSSLVSTETDFKALPKKIKIQKDMFKVPFPIMSDDEIQQHAYEQALEISKSIVDKNPSIPWAGNDMSREEIEAKLAEKEIIALIAYMQKLGAWEVPLDEDGNPKEPAPAPFEDPDRKIKKDTAKR</sequence>
<dbReference type="InterPro" id="IPR004677">
    <property type="entry name" value="Cyt_c_oxidase_cbb3_su1"/>
</dbReference>
<evidence type="ECO:0000259" key="24">
    <source>
        <dbReference type="PROSITE" id="PS51007"/>
    </source>
</evidence>
<dbReference type="PROSITE" id="PS00077">
    <property type="entry name" value="COX1_CUB"/>
    <property type="match status" value="1"/>
</dbReference>
<evidence type="ECO:0000256" key="1">
    <source>
        <dbReference type="ARBA" id="ARBA00001970"/>
    </source>
</evidence>
<feature type="compositionally biased region" description="Basic and acidic residues" evidence="21">
    <location>
        <begin position="820"/>
        <end position="832"/>
    </location>
</feature>
<keyword evidence="7" id="KW-1003">Cell membrane</keyword>
<evidence type="ECO:0000313" key="25">
    <source>
        <dbReference type="EMBL" id="MFD2157776.1"/>
    </source>
</evidence>
<keyword evidence="14 22" id="KW-1133">Transmembrane helix</keyword>
<evidence type="ECO:0000256" key="3">
    <source>
        <dbReference type="ARBA" id="ARBA00004651"/>
    </source>
</evidence>
<evidence type="ECO:0000256" key="6">
    <source>
        <dbReference type="ARBA" id="ARBA00022448"/>
    </source>
</evidence>
<organism evidence="25 26">
    <name type="scientific">Rubritalea tangerina</name>
    <dbReference type="NCBI Taxonomy" id="430798"/>
    <lineage>
        <taxon>Bacteria</taxon>
        <taxon>Pseudomonadati</taxon>
        <taxon>Verrucomicrobiota</taxon>
        <taxon>Verrucomicrobiia</taxon>
        <taxon>Verrucomicrobiales</taxon>
        <taxon>Rubritaleaceae</taxon>
        <taxon>Rubritalea</taxon>
    </lineage>
</organism>
<feature type="transmembrane region" description="Helical" evidence="22">
    <location>
        <begin position="146"/>
        <end position="170"/>
    </location>
</feature>
<feature type="transmembrane region" description="Helical" evidence="22">
    <location>
        <begin position="326"/>
        <end position="346"/>
    </location>
</feature>
<evidence type="ECO:0000313" key="26">
    <source>
        <dbReference type="Proteomes" id="UP001597389"/>
    </source>
</evidence>
<dbReference type="EC" id="7.1.1.9" evidence="5"/>
<feature type="transmembrane region" description="Helical" evidence="22">
    <location>
        <begin position="509"/>
        <end position="525"/>
    </location>
</feature>
<keyword evidence="15 19" id="KW-0408">Iron</keyword>
<evidence type="ECO:0000256" key="20">
    <source>
        <dbReference type="RuleBase" id="RU000370"/>
    </source>
</evidence>
<dbReference type="InterPro" id="IPR036909">
    <property type="entry name" value="Cyt_c-like_dom_sf"/>
</dbReference>
<feature type="transmembrane region" description="Helical" evidence="22">
    <location>
        <begin position="177"/>
        <end position="197"/>
    </location>
</feature>
<dbReference type="Pfam" id="PF00115">
    <property type="entry name" value="COX1"/>
    <property type="match status" value="1"/>
</dbReference>
<keyword evidence="26" id="KW-1185">Reference proteome</keyword>
<feature type="transmembrane region" description="Helical" evidence="22">
    <location>
        <begin position="448"/>
        <end position="471"/>
    </location>
</feature>
<dbReference type="Gene3D" id="1.20.210.10">
    <property type="entry name" value="Cytochrome c oxidase-like, subunit I domain"/>
    <property type="match status" value="1"/>
</dbReference>
<comment type="similarity">
    <text evidence="20">Belongs to the heme-copper respiratory oxidase family.</text>
</comment>
<feature type="transmembrane region" description="Helical" evidence="22">
    <location>
        <begin position="257"/>
        <end position="275"/>
    </location>
</feature>
<evidence type="ECO:0000256" key="4">
    <source>
        <dbReference type="ARBA" id="ARBA00004673"/>
    </source>
</evidence>
<keyword evidence="11 19" id="KW-0479">Metal-binding</keyword>
<evidence type="ECO:0000256" key="22">
    <source>
        <dbReference type="SAM" id="Phobius"/>
    </source>
</evidence>
<dbReference type="Gene3D" id="1.10.760.10">
    <property type="entry name" value="Cytochrome c-like domain"/>
    <property type="match status" value="1"/>
</dbReference>
<keyword evidence="10 20" id="KW-0812">Transmembrane</keyword>
<evidence type="ECO:0000256" key="10">
    <source>
        <dbReference type="ARBA" id="ARBA00022692"/>
    </source>
</evidence>
<name>A0ABW4Z7G5_9BACT</name>
<feature type="transmembrane region" description="Helical" evidence="22">
    <location>
        <begin position="569"/>
        <end position="587"/>
    </location>
</feature>
<comment type="caution">
    <text evidence="25">The sequence shown here is derived from an EMBL/GenBank/DDBJ whole genome shotgun (WGS) entry which is preliminary data.</text>
</comment>
<feature type="transmembrane region" description="Helical" evidence="22">
    <location>
        <begin position="119"/>
        <end position="140"/>
    </location>
</feature>
<dbReference type="RefSeq" id="WP_377089139.1">
    <property type="nucleotide sequence ID" value="NZ_JBHSJL010000014.1"/>
</dbReference>
<dbReference type="NCBIfam" id="TIGR00780">
    <property type="entry name" value="ccoN"/>
    <property type="match status" value="1"/>
</dbReference>
<evidence type="ECO:0000256" key="5">
    <source>
        <dbReference type="ARBA" id="ARBA00012949"/>
    </source>
</evidence>
<dbReference type="PROSITE" id="PS51007">
    <property type="entry name" value="CYTC"/>
    <property type="match status" value="1"/>
</dbReference>
<dbReference type="InterPro" id="IPR003468">
    <property type="entry name" value="Cyt_c_oxidase_monohaem-su/FixO"/>
</dbReference>
<dbReference type="InterPro" id="IPR036927">
    <property type="entry name" value="Cyt_c_oxase-like_su1_sf"/>
</dbReference>
<comment type="cofactor">
    <cofactor evidence="1">
        <name>heme b</name>
        <dbReference type="ChEBI" id="CHEBI:60344"/>
    </cofactor>
</comment>
<reference evidence="26" key="1">
    <citation type="journal article" date="2019" name="Int. J. Syst. Evol. Microbiol.">
        <title>The Global Catalogue of Microorganisms (GCM) 10K type strain sequencing project: providing services to taxonomists for standard genome sequencing and annotation.</title>
        <authorList>
            <consortium name="The Broad Institute Genomics Platform"/>
            <consortium name="The Broad Institute Genome Sequencing Center for Infectious Disease"/>
            <person name="Wu L."/>
            <person name="Ma J."/>
        </authorList>
    </citation>
    <scope>NUCLEOTIDE SEQUENCE [LARGE SCALE GENOMIC DNA]</scope>
    <source>
        <strain evidence="26">CCUG 57942</strain>
    </source>
</reference>
<evidence type="ECO:0000256" key="18">
    <source>
        <dbReference type="ARBA" id="ARBA00047816"/>
    </source>
</evidence>
<dbReference type="SUPFAM" id="SSF46626">
    <property type="entry name" value="Cytochrome c"/>
    <property type="match status" value="1"/>
</dbReference>
<evidence type="ECO:0000256" key="8">
    <source>
        <dbReference type="ARBA" id="ARBA00022617"/>
    </source>
</evidence>
<accession>A0ABW4Z7G5</accession>
<keyword evidence="13 20" id="KW-0249">Electron transport</keyword>
<keyword evidence="6 20" id="KW-0813">Transport</keyword>
<evidence type="ECO:0000256" key="13">
    <source>
        <dbReference type="ARBA" id="ARBA00022982"/>
    </source>
</evidence>
<evidence type="ECO:0000256" key="19">
    <source>
        <dbReference type="PROSITE-ProRule" id="PRU00433"/>
    </source>
</evidence>
<feature type="transmembrane region" description="Helical" evidence="22">
    <location>
        <begin position="405"/>
        <end position="428"/>
    </location>
</feature>
<feature type="transmembrane region" description="Helical" evidence="22">
    <location>
        <begin position="79"/>
        <end position="99"/>
    </location>
</feature>
<evidence type="ECO:0000256" key="15">
    <source>
        <dbReference type="ARBA" id="ARBA00023004"/>
    </source>
</evidence>
<evidence type="ECO:0000256" key="9">
    <source>
        <dbReference type="ARBA" id="ARBA00022660"/>
    </source>
</evidence>
<protein>
    <recommendedName>
        <fullName evidence="5">cytochrome-c oxidase</fullName>
        <ecNumber evidence="5">7.1.1.9</ecNumber>
    </recommendedName>
</protein>
<evidence type="ECO:0000256" key="12">
    <source>
        <dbReference type="ARBA" id="ARBA00022967"/>
    </source>
</evidence>
<comment type="subcellular location">
    <subcellularLocation>
        <location evidence="3">Cell membrane</location>
        <topology evidence="3">Multi-pass membrane protein</topology>
    </subcellularLocation>
</comment>
<comment type="pathway">
    <text evidence="4">Energy metabolism; oxidative phosphorylation.</text>
</comment>
<dbReference type="EMBL" id="JBHUJB010000011">
    <property type="protein sequence ID" value="MFD2157776.1"/>
    <property type="molecule type" value="Genomic_DNA"/>
</dbReference>
<keyword evidence="8 19" id="KW-0349">Heme</keyword>
<dbReference type="Proteomes" id="UP001597389">
    <property type="component" value="Unassembled WGS sequence"/>
</dbReference>
<feature type="transmembrane region" description="Helical" evidence="22">
    <location>
        <begin position="366"/>
        <end position="385"/>
    </location>
</feature>
<evidence type="ECO:0000256" key="17">
    <source>
        <dbReference type="ARBA" id="ARBA00023136"/>
    </source>
</evidence>
<evidence type="ECO:0000256" key="14">
    <source>
        <dbReference type="ARBA" id="ARBA00022989"/>
    </source>
</evidence>
<evidence type="ECO:0000256" key="2">
    <source>
        <dbReference type="ARBA" id="ARBA00001973"/>
    </source>
</evidence>
<feature type="transmembrane region" description="Helical" evidence="22">
    <location>
        <begin position="531"/>
        <end position="548"/>
    </location>
</feature>
<dbReference type="PANTHER" id="PTHR10422">
    <property type="entry name" value="CYTOCHROME C OXIDASE SUBUNIT 1"/>
    <property type="match status" value="1"/>
</dbReference>
<gene>
    <name evidence="25" type="primary">ccoN</name>
    <name evidence="25" type="ORF">ACFSW8_02565</name>
</gene>
<feature type="transmembrane region" description="Helical" evidence="22">
    <location>
        <begin position="223"/>
        <end position="245"/>
    </location>
</feature>
<evidence type="ECO:0000256" key="16">
    <source>
        <dbReference type="ARBA" id="ARBA00023008"/>
    </source>
</evidence>
<dbReference type="Pfam" id="PF02433">
    <property type="entry name" value="FixO"/>
    <property type="match status" value="1"/>
</dbReference>
<evidence type="ECO:0000256" key="21">
    <source>
        <dbReference type="SAM" id="MobiDB-lite"/>
    </source>
</evidence>
<feature type="transmembrane region" description="Helical" evidence="22">
    <location>
        <begin position="12"/>
        <end position="36"/>
    </location>
</feature>
<keyword evidence="16" id="KW-0186">Copper</keyword>
<feature type="region of interest" description="Disordered" evidence="21">
    <location>
        <begin position="803"/>
        <end position="832"/>
    </location>
</feature>
<dbReference type="SUPFAM" id="SSF81442">
    <property type="entry name" value="Cytochrome c oxidase subunit I-like"/>
    <property type="match status" value="1"/>
</dbReference>
<dbReference type="PROSITE" id="PS50855">
    <property type="entry name" value="COX1"/>
    <property type="match status" value="1"/>
</dbReference>
<comment type="catalytic activity">
    <reaction evidence="18">
        <text>4 Fe(II)-[cytochrome c] + O2 + 8 H(+)(in) = 4 Fe(III)-[cytochrome c] + 2 H2O + 4 H(+)(out)</text>
        <dbReference type="Rhea" id="RHEA:11436"/>
        <dbReference type="Rhea" id="RHEA-COMP:10350"/>
        <dbReference type="Rhea" id="RHEA-COMP:14399"/>
        <dbReference type="ChEBI" id="CHEBI:15377"/>
        <dbReference type="ChEBI" id="CHEBI:15378"/>
        <dbReference type="ChEBI" id="CHEBI:15379"/>
        <dbReference type="ChEBI" id="CHEBI:29033"/>
        <dbReference type="ChEBI" id="CHEBI:29034"/>
        <dbReference type="EC" id="7.1.1.9"/>
    </reaction>
</comment>
<feature type="domain" description="Cytochrome oxidase subunit I profile" evidence="23">
    <location>
        <begin position="15"/>
        <end position="484"/>
    </location>
</feature>
<evidence type="ECO:0000259" key="23">
    <source>
        <dbReference type="PROSITE" id="PS50855"/>
    </source>
</evidence>
<dbReference type="InterPro" id="IPR009056">
    <property type="entry name" value="Cyt_c-like_dom"/>
</dbReference>